<keyword evidence="2" id="KW-0805">Transcription regulation</keyword>
<organism evidence="7 8">
    <name type="scientific">Paenibacillus motobuensis</name>
    <dbReference type="NCBI Taxonomy" id="295324"/>
    <lineage>
        <taxon>Bacteria</taxon>
        <taxon>Bacillati</taxon>
        <taxon>Bacillota</taxon>
        <taxon>Bacilli</taxon>
        <taxon>Bacillales</taxon>
        <taxon>Paenibacillaceae</taxon>
        <taxon>Paenibacillus</taxon>
    </lineage>
</organism>
<evidence type="ECO:0000256" key="5">
    <source>
        <dbReference type="SAM" id="Coils"/>
    </source>
</evidence>
<dbReference type="CDD" id="cd01106">
    <property type="entry name" value="HTH_TipAL-Mta"/>
    <property type="match status" value="1"/>
</dbReference>
<dbReference type="SUPFAM" id="SSF46955">
    <property type="entry name" value="Putative DNA-binding domain"/>
    <property type="match status" value="1"/>
</dbReference>
<keyword evidence="1" id="KW-0678">Repressor</keyword>
<dbReference type="Pfam" id="PF13411">
    <property type="entry name" value="MerR_1"/>
    <property type="match status" value="1"/>
</dbReference>
<dbReference type="PROSITE" id="PS50937">
    <property type="entry name" value="HTH_MERR_2"/>
    <property type="match status" value="1"/>
</dbReference>
<dbReference type="SMART" id="SM00422">
    <property type="entry name" value="HTH_MERR"/>
    <property type="match status" value="1"/>
</dbReference>
<evidence type="ECO:0000256" key="4">
    <source>
        <dbReference type="ARBA" id="ARBA00023163"/>
    </source>
</evidence>
<feature type="domain" description="HTH merR-type" evidence="6">
    <location>
        <begin position="1"/>
        <end position="70"/>
    </location>
</feature>
<accession>A0ABN0Y3I0</accession>
<feature type="coiled-coil region" evidence="5">
    <location>
        <begin position="83"/>
        <end position="110"/>
    </location>
</feature>
<evidence type="ECO:0000256" key="2">
    <source>
        <dbReference type="ARBA" id="ARBA00023015"/>
    </source>
</evidence>
<dbReference type="InterPro" id="IPR000551">
    <property type="entry name" value="MerR-type_HTH_dom"/>
</dbReference>
<comment type="caution">
    <text evidence="7">The sequence shown here is derived from an EMBL/GenBank/DDBJ whole genome shotgun (WGS) entry which is preliminary data.</text>
</comment>
<keyword evidence="3" id="KW-0238">DNA-binding</keyword>
<proteinExistence type="predicted"/>
<dbReference type="PRINTS" id="PR00040">
    <property type="entry name" value="HTHMERR"/>
</dbReference>
<dbReference type="EMBL" id="BAAACX010000006">
    <property type="protein sequence ID" value="GAA0381083.1"/>
    <property type="molecule type" value="Genomic_DNA"/>
</dbReference>
<evidence type="ECO:0000259" key="6">
    <source>
        <dbReference type="PROSITE" id="PS50937"/>
    </source>
</evidence>
<evidence type="ECO:0000313" key="7">
    <source>
        <dbReference type="EMBL" id="GAA0381083.1"/>
    </source>
</evidence>
<keyword evidence="4" id="KW-0804">Transcription</keyword>
<dbReference type="PROSITE" id="PS00552">
    <property type="entry name" value="HTH_MERR_1"/>
    <property type="match status" value="1"/>
</dbReference>
<gene>
    <name evidence="7" type="ORF">GCM10008933_10300</name>
</gene>
<protein>
    <submittedName>
        <fullName evidence="7">MerR family transcriptional regulator</fullName>
    </submittedName>
</protein>
<keyword evidence="8" id="KW-1185">Reference proteome</keyword>
<dbReference type="InterPro" id="IPR047057">
    <property type="entry name" value="MerR_fam"/>
</dbReference>
<evidence type="ECO:0000256" key="1">
    <source>
        <dbReference type="ARBA" id="ARBA00022491"/>
    </source>
</evidence>
<dbReference type="PANTHER" id="PTHR30204">
    <property type="entry name" value="REDOX-CYCLING DRUG-SENSING TRANSCRIPTIONAL ACTIVATOR SOXR"/>
    <property type="match status" value="1"/>
</dbReference>
<evidence type="ECO:0000256" key="3">
    <source>
        <dbReference type="ARBA" id="ARBA00023125"/>
    </source>
</evidence>
<reference evidence="7 8" key="1">
    <citation type="journal article" date="2019" name="Int. J. Syst. Evol. Microbiol.">
        <title>The Global Catalogue of Microorganisms (GCM) 10K type strain sequencing project: providing services to taxonomists for standard genome sequencing and annotation.</title>
        <authorList>
            <consortium name="The Broad Institute Genomics Platform"/>
            <consortium name="The Broad Institute Genome Sequencing Center for Infectious Disease"/>
            <person name="Wu L."/>
            <person name="Ma J."/>
        </authorList>
    </citation>
    <scope>NUCLEOTIDE SEQUENCE [LARGE SCALE GENOMIC DNA]</scope>
    <source>
        <strain evidence="7 8">JCM 12774</strain>
    </source>
</reference>
<dbReference type="PANTHER" id="PTHR30204:SF69">
    <property type="entry name" value="MERR-FAMILY TRANSCRIPTIONAL REGULATOR"/>
    <property type="match status" value="1"/>
</dbReference>
<dbReference type="InterPro" id="IPR009061">
    <property type="entry name" value="DNA-bd_dom_put_sf"/>
</dbReference>
<keyword evidence="5" id="KW-0175">Coiled coil</keyword>
<dbReference type="Proteomes" id="UP001500340">
    <property type="component" value="Unassembled WGS sequence"/>
</dbReference>
<dbReference type="RefSeq" id="WP_343858360.1">
    <property type="nucleotide sequence ID" value="NZ_BAAACX010000006.1"/>
</dbReference>
<dbReference type="Gene3D" id="1.10.1660.10">
    <property type="match status" value="1"/>
</dbReference>
<evidence type="ECO:0000313" key="8">
    <source>
        <dbReference type="Proteomes" id="UP001500340"/>
    </source>
</evidence>
<name>A0ABN0Y3I0_9BACL</name>
<sequence>MYSIGQVSKRSNVAISTLRYYDEIGLLKPAEVNESGYRYYSEKELILLQHITALKEIGFTLKSIKNLLLSGESTNEKSLKSFYKIELEAIEEKRKKLDVLEKLLITANNAFELKGKADPDDILMFIKAIQTPSNIREAFLREHFTDREIKIIKSLPDLSSNDPRTAQWVQLIRTAAKHIDEEPSSETSQRLAKQFFEISMEWFDQDEKLIEKYWTLIRPEEGMEEKVYGLDRKVMDYIDRIIDWYLAVNVQEENRLNEQKNENDE</sequence>